<dbReference type="Gene3D" id="2.60.120.10">
    <property type="entry name" value="Jelly Rolls"/>
    <property type="match status" value="1"/>
</dbReference>
<comment type="similarity">
    <text evidence="1">Belongs to the pirin family.</text>
</comment>
<dbReference type="Pfam" id="PF02678">
    <property type="entry name" value="Pirin"/>
    <property type="match status" value="1"/>
</dbReference>
<feature type="region of interest" description="Disordered" evidence="2">
    <location>
        <begin position="60"/>
        <end position="79"/>
    </location>
</feature>
<accession>A0A317YCJ2</accession>
<evidence type="ECO:0000313" key="4">
    <source>
        <dbReference type="EMBL" id="PWZ56365.1"/>
    </source>
</evidence>
<organism evidence="4">
    <name type="scientific">Zea mays</name>
    <name type="common">Maize</name>
    <dbReference type="NCBI Taxonomy" id="4577"/>
    <lineage>
        <taxon>Eukaryota</taxon>
        <taxon>Viridiplantae</taxon>
        <taxon>Streptophyta</taxon>
        <taxon>Embryophyta</taxon>
        <taxon>Tracheophyta</taxon>
        <taxon>Spermatophyta</taxon>
        <taxon>Magnoliopsida</taxon>
        <taxon>Liliopsida</taxon>
        <taxon>Poales</taxon>
        <taxon>Poaceae</taxon>
        <taxon>PACMAD clade</taxon>
        <taxon>Panicoideae</taxon>
        <taxon>Andropogonodae</taxon>
        <taxon>Andropogoneae</taxon>
        <taxon>Tripsacinae</taxon>
        <taxon>Zea</taxon>
    </lineage>
</organism>
<dbReference type="InterPro" id="IPR014710">
    <property type="entry name" value="RmlC-like_jellyroll"/>
</dbReference>
<feature type="domain" description="Pirin N-terminal" evidence="3">
    <location>
        <begin position="38"/>
        <end position="73"/>
    </location>
</feature>
<evidence type="ECO:0000256" key="2">
    <source>
        <dbReference type="SAM" id="MobiDB-lite"/>
    </source>
</evidence>
<sequence>MFGGADGETRRSWSYTRLWLLVVCALTSLSVGVVVSKPTGFSDHPHRGFETVTYMLEGHSPTRTSLGTRTPSGQGTCSG</sequence>
<dbReference type="Proteomes" id="UP000251960">
    <property type="component" value="Chromosome 1"/>
</dbReference>
<reference evidence="4" key="1">
    <citation type="journal article" date="2018" name="Nat. Genet.">
        <title>Extensive intraspecific gene order and gene structural variations between Mo17 and other maize genomes.</title>
        <authorList>
            <person name="Sun S."/>
            <person name="Zhou Y."/>
            <person name="Chen J."/>
            <person name="Shi J."/>
            <person name="Zhao H."/>
            <person name="Zhao H."/>
            <person name="Song W."/>
            <person name="Zhang M."/>
            <person name="Cui Y."/>
            <person name="Dong X."/>
            <person name="Liu H."/>
            <person name="Ma X."/>
            <person name="Jiao Y."/>
            <person name="Wang B."/>
            <person name="Wei X."/>
            <person name="Stein J.C."/>
            <person name="Glaubitz J.C."/>
            <person name="Lu F."/>
            <person name="Yu G."/>
            <person name="Liang C."/>
            <person name="Fengler K."/>
            <person name="Li B."/>
            <person name="Rafalski A."/>
            <person name="Schnable P.S."/>
            <person name="Ware D.H."/>
            <person name="Buckler E.S."/>
            <person name="Lai J."/>
        </authorList>
    </citation>
    <scope>NUCLEOTIDE SEQUENCE [LARGE SCALE GENOMIC DNA]</scope>
    <source>
        <tissue evidence="4">Seedling</tissue>
    </source>
</reference>
<evidence type="ECO:0000259" key="3">
    <source>
        <dbReference type="Pfam" id="PF02678"/>
    </source>
</evidence>
<comment type="caution">
    <text evidence="4">The sequence shown here is derived from an EMBL/GenBank/DDBJ whole genome shotgun (WGS) entry which is preliminary data.</text>
</comment>
<gene>
    <name evidence="4" type="primary">At1g50590_0</name>
    <name evidence="4" type="ORF">Zm00014a_017059</name>
</gene>
<proteinExistence type="inferred from homology"/>
<feature type="compositionally biased region" description="Polar residues" evidence="2">
    <location>
        <begin position="61"/>
        <end position="79"/>
    </location>
</feature>
<dbReference type="ExpressionAtlas" id="A0A317YCJ2">
    <property type="expression patterns" value="baseline and differential"/>
</dbReference>
<name>A0A317YCJ2_MAIZE</name>
<dbReference type="AlphaFoldDB" id="A0A317YCJ2"/>
<protein>
    <submittedName>
        <fullName evidence="4">Pirin-like protein</fullName>
    </submittedName>
</protein>
<dbReference type="SUPFAM" id="SSF51182">
    <property type="entry name" value="RmlC-like cupins"/>
    <property type="match status" value="1"/>
</dbReference>
<dbReference type="InterPro" id="IPR003829">
    <property type="entry name" value="Pirin_N_dom"/>
</dbReference>
<dbReference type="EMBL" id="NCVQ01000001">
    <property type="protein sequence ID" value="PWZ56365.1"/>
    <property type="molecule type" value="Genomic_DNA"/>
</dbReference>
<evidence type="ECO:0000256" key="1">
    <source>
        <dbReference type="RuleBase" id="RU003457"/>
    </source>
</evidence>
<dbReference type="InterPro" id="IPR011051">
    <property type="entry name" value="RmlC_Cupin_sf"/>
</dbReference>